<dbReference type="Gene3D" id="3.10.450.50">
    <property type="match status" value="1"/>
</dbReference>
<gene>
    <name evidence="2" type="ORF">SLAV_40075</name>
</gene>
<dbReference type="Pfam" id="PF13577">
    <property type="entry name" value="SnoaL_4"/>
    <property type="match status" value="1"/>
</dbReference>
<proteinExistence type="predicted"/>
<organism evidence="2 3">
    <name type="scientific">Streptomyces lavendulae subsp. lavendulae</name>
    <dbReference type="NCBI Taxonomy" id="58340"/>
    <lineage>
        <taxon>Bacteria</taxon>
        <taxon>Bacillati</taxon>
        <taxon>Actinomycetota</taxon>
        <taxon>Actinomycetes</taxon>
        <taxon>Kitasatosporales</taxon>
        <taxon>Streptomycetaceae</taxon>
        <taxon>Streptomyces</taxon>
    </lineage>
</organism>
<dbReference type="InterPro" id="IPR032710">
    <property type="entry name" value="NTF2-like_dom_sf"/>
</dbReference>
<reference evidence="2 3" key="1">
    <citation type="submission" date="2017-11" db="EMBL/GenBank/DDBJ databases">
        <title>Complete genome sequence of Streptomyces lavendulae subsp. lavendulae CCM 3239 (formerly 'Streptomyces aureofaciens CCM 3239'), the producer of the angucycline-type antibiotic auricin.</title>
        <authorList>
            <person name="Busche T."/>
            <person name="Novakova R."/>
            <person name="Al'Dilaimi A."/>
            <person name="Homerova D."/>
            <person name="Feckova L."/>
            <person name="Rezuchova B."/>
            <person name="Mingyar E."/>
            <person name="Csolleiova D."/>
            <person name="Bekeova C."/>
            <person name="Winkler A."/>
            <person name="Sevcikova B."/>
            <person name="Kalinowski J."/>
            <person name="Kormanec J."/>
            <person name="Ruckert C."/>
        </authorList>
    </citation>
    <scope>NUCLEOTIDE SEQUENCE [LARGE SCALE GENOMIC DNA]</scope>
    <source>
        <strain evidence="2 3">CCM 3239</strain>
        <plasmid evidence="3">Plasmid psa3239</plasmid>
    </source>
</reference>
<feature type="domain" description="SnoaL-like" evidence="1">
    <location>
        <begin position="18"/>
        <end position="140"/>
    </location>
</feature>
<sequence length="147" mass="16300">MSTESPTQPPAGADYVSAELYTRIQQFYADQMALMDHGDAEAWAATFTEDAVFPAGVTSRAGRADSARAHAEKLVLEKADLRHWLGMLDVRPQPDGTLRTRAYVLTARTVRGEELRITASVVCRDHLVEEGGRWKVGERTLRRDGTV</sequence>
<dbReference type="CDD" id="cd00531">
    <property type="entry name" value="NTF2_like"/>
    <property type="match status" value="1"/>
</dbReference>
<dbReference type="EMBL" id="CP024986">
    <property type="protein sequence ID" value="ATZ29777.1"/>
    <property type="molecule type" value="Genomic_DNA"/>
</dbReference>
<keyword evidence="3" id="KW-1185">Reference proteome</keyword>
<geneLocation type="plasmid" evidence="3">
    <name>psa3239</name>
</geneLocation>
<dbReference type="OrthoDB" id="9130903at2"/>
<dbReference type="GeneID" id="49388941"/>
<dbReference type="AlphaFoldDB" id="A0A2K8PSR5"/>
<keyword evidence="2" id="KW-0614">Plasmid</keyword>
<dbReference type="SUPFAM" id="SSF54427">
    <property type="entry name" value="NTF2-like"/>
    <property type="match status" value="1"/>
</dbReference>
<protein>
    <recommendedName>
        <fullName evidence="1">SnoaL-like domain-containing protein</fullName>
    </recommendedName>
</protein>
<dbReference type="InterPro" id="IPR037401">
    <property type="entry name" value="SnoaL-like"/>
</dbReference>
<evidence type="ECO:0000313" key="3">
    <source>
        <dbReference type="Proteomes" id="UP000231791"/>
    </source>
</evidence>
<dbReference type="RefSeq" id="WP_030237931.1">
    <property type="nucleotide sequence ID" value="NC_024970.2"/>
</dbReference>
<name>A0A2K8PSR5_STRLA</name>
<dbReference type="Proteomes" id="UP000231791">
    <property type="component" value="Plasmid pSA3239"/>
</dbReference>
<accession>A0A2K8PSR5</accession>
<dbReference type="KEGG" id="slx:SLAV_40075"/>
<evidence type="ECO:0000259" key="1">
    <source>
        <dbReference type="Pfam" id="PF13577"/>
    </source>
</evidence>
<evidence type="ECO:0000313" key="2">
    <source>
        <dbReference type="EMBL" id="ATZ29777.1"/>
    </source>
</evidence>